<feature type="domain" description="YceM-like C-terminal" evidence="2">
    <location>
        <begin position="126"/>
        <end position="240"/>
    </location>
</feature>
<dbReference type="PANTHER" id="PTHR43708">
    <property type="entry name" value="CONSERVED EXPRESSED OXIDOREDUCTASE (EUROFUNG)"/>
    <property type="match status" value="1"/>
</dbReference>
<dbReference type="Gene3D" id="3.40.50.720">
    <property type="entry name" value="NAD(P)-binding Rossmann-like Domain"/>
    <property type="match status" value="1"/>
</dbReference>
<feature type="domain" description="Gfo/Idh/MocA-like oxidoreductase N-terminal" evidence="1">
    <location>
        <begin position="2"/>
        <end position="120"/>
    </location>
</feature>
<dbReference type="SUPFAM" id="SSF55347">
    <property type="entry name" value="Glyceraldehyde-3-phosphate dehydrogenase-like, C-terminal domain"/>
    <property type="match status" value="1"/>
</dbReference>
<evidence type="ECO:0000259" key="1">
    <source>
        <dbReference type="Pfam" id="PF01408"/>
    </source>
</evidence>
<dbReference type="Pfam" id="PF01408">
    <property type="entry name" value="GFO_IDH_MocA"/>
    <property type="match status" value="1"/>
</dbReference>
<dbReference type="EMBL" id="JBHUOX010000002">
    <property type="protein sequence ID" value="MFD2999378.1"/>
    <property type="molecule type" value="Genomic_DNA"/>
</dbReference>
<dbReference type="SUPFAM" id="SSF51735">
    <property type="entry name" value="NAD(P)-binding Rossmann-fold domains"/>
    <property type="match status" value="1"/>
</dbReference>
<keyword evidence="4" id="KW-1185">Reference proteome</keyword>
<evidence type="ECO:0000313" key="4">
    <source>
        <dbReference type="Proteomes" id="UP001597641"/>
    </source>
</evidence>
<accession>A0ABW6BNE4</accession>
<dbReference type="InterPro" id="IPR036291">
    <property type="entry name" value="NAD(P)-bd_dom_sf"/>
</dbReference>
<dbReference type="Gene3D" id="3.30.360.10">
    <property type="entry name" value="Dihydrodipicolinate Reductase, domain 2"/>
    <property type="match status" value="1"/>
</dbReference>
<sequence>MLKIGMIGLGDIAQKAYLPVMSSRPEVELHLYTRDQDKLARIGQQYRYKHLHPSLDSLLNSGIKGAFVHGATEVHAELVEQLLQHNIDVYVDKPITYSYASSRALVDLAKSKGLILMTGFNRRYAPAYQKLKELAEPNVVIMQKNRLNQPADVRTFIFDDFIHVVDTLRYLFPYTVEQLVVNGRIEQGLLHHVTIQLFSASGATAIGIMNRDSGTNEEKVEVMNSTEKRVAYNVSDVMVLQGREKIQLGASDWEPTLYKRGFEQIVADFLQTVETGTSPRFSAKDALATHELCERIVEELTKR</sequence>
<dbReference type="InterPro" id="IPR048477">
    <property type="entry name" value="YceM-like_C"/>
</dbReference>
<dbReference type="Proteomes" id="UP001597641">
    <property type="component" value="Unassembled WGS sequence"/>
</dbReference>
<proteinExistence type="predicted"/>
<dbReference type="PANTHER" id="PTHR43708:SF4">
    <property type="entry name" value="OXIDOREDUCTASE YCEM-RELATED"/>
    <property type="match status" value="1"/>
</dbReference>
<evidence type="ECO:0000313" key="3">
    <source>
        <dbReference type="EMBL" id="MFD2999378.1"/>
    </source>
</evidence>
<protein>
    <submittedName>
        <fullName evidence="3">Gfo/Idh/MocA family protein</fullName>
    </submittedName>
</protein>
<dbReference type="InterPro" id="IPR051317">
    <property type="entry name" value="Gfo/Idh/MocA_oxidoreduct"/>
</dbReference>
<organism evidence="3 4">
    <name type="scientific">Pontibacter toksunensis</name>
    <dbReference type="NCBI Taxonomy" id="1332631"/>
    <lineage>
        <taxon>Bacteria</taxon>
        <taxon>Pseudomonadati</taxon>
        <taxon>Bacteroidota</taxon>
        <taxon>Cytophagia</taxon>
        <taxon>Cytophagales</taxon>
        <taxon>Hymenobacteraceae</taxon>
        <taxon>Pontibacter</taxon>
    </lineage>
</organism>
<dbReference type="Pfam" id="PF21378">
    <property type="entry name" value="YceM-like_C"/>
    <property type="match status" value="1"/>
</dbReference>
<dbReference type="RefSeq" id="WP_377480875.1">
    <property type="nucleotide sequence ID" value="NZ_JBHUOX010000002.1"/>
</dbReference>
<reference evidence="4" key="1">
    <citation type="journal article" date="2019" name="Int. J. Syst. Evol. Microbiol.">
        <title>The Global Catalogue of Microorganisms (GCM) 10K type strain sequencing project: providing services to taxonomists for standard genome sequencing and annotation.</title>
        <authorList>
            <consortium name="The Broad Institute Genomics Platform"/>
            <consortium name="The Broad Institute Genome Sequencing Center for Infectious Disease"/>
            <person name="Wu L."/>
            <person name="Ma J."/>
        </authorList>
    </citation>
    <scope>NUCLEOTIDE SEQUENCE [LARGE SCALE GENOMIC DNA]</scope>
    <source>
        <strain evidence="4">KCTC 23984</strain>
    </source>
</reference>
<comment type="caution">
    <text evidence="3">The sequence shown here is derived from an EMBL/GenBank/DDBJ whole genome shotgun (WGS) entry which is preliminary data.</text>
</comment>
<dbReference type="InterPro" id="IPR000683">
    <property type="entry name" value="Gfo/Idh/MocA-like_OxRdtase_N"/>
</dbReference>
<evidence type="ECO:0000259" key="2">
    <source>
        <dbReference type="Pfam" id="PF21378"/>
    </source>
</evidence>
<gene>
    <name evidence="3" type="ORF">ACFS7Z_03315</name>
</gene>
<name>A0ABW6BNE4_9BACT</name>